<evidence type="ECO:0000256" key="3">
    <source>
        <dbReference type="ARBA" id="ARBA00023274"/>
    </source>
</evidence>
<evidence type="ECO:0000256" key="2">
    <source>
        <dbReference type="ARBA" id="ARBA00022980"/>
    </source>
</evidence>
<organism evidence="4 5">
    <name type="scientific">Muntiacus reevesi</name>
    <name type="common">Reeves' muntjac</name>
    <name type="synonym">Cervus reevesi</name>
    <dbReference type="NCBI Taxonomy" id="9886"/>
    <lineage>
        <taxon>Eukaryota</taxon>
        <taxon>Metazoa</taxon>
        <taxon>Chordata</taxon>
        <taxon>Craniata</taxon>
        <taxon>Vertebrata</taxon>
        <taxon>Euteleostomi</taxon>
        <taxon>Mammalia</taxon>
        <taxon>Eutheria</taxon>
        <taxon>Laurasiatheria</taxon>
        <taxon>Artiodactyla</taxon>
        <taxon>Ruminantia</taxon>
        <taxon>Pecora</taxon>
        <taxon>Cervidae</taxon>
        <taxon>Muntiacinae</taxon>
        <taxon>Muntiacus</taxon>
    </lineage>
</organism>
<dbReference type="Pfam" id="PF16906">
    <property type="entry name" value="Ribosomal_L26"/>
    <property type="match status" value="1"/>
</dbReference>
<dbReference type="AlphaFoldDB" id="A0A5J5MWY8"/>
<evidence type="ECO:0000256" key="1">
    <source>
        <dbReference type="ARBA" id="ARBA00010618"/>
    </source>
</evidence>
<dbReference type="GO" id="GO:0006412">
    <property type="term" value="P:translation"/>
    <property type="evidence" value="ECO:0007669"/>
    <property type="project" value="InterPro"/>
</dbReference>
<keyword evidence="3" id="KW-0687">Ribonucleoprotein</keyword>
<protein>
    <submittedName>
        <fullName evidence="4">Uncharacterized protein</fullName>
    </submittedName>
</protein>
<dbReference type="Gene3D" id="2.30.30.30">
    <property type="match status" value="1"/>
</dbReference>
<comment type="similarity">
    <text evidence="1">Belongs to the universal ribosomal protein uL24 family.</text>
</comment>
<dbReference type="GO" id="GO:0015934">
    <property type="term" value="C:large ribosomal subunit"/>
    <property type="evidence" value="ECO:0007669"/>
    <property type="project" value="InterPro"/>
</dbReference>
<keyword evidence="2" id="KW-0689">Ribosomal protein</keyword>
<accession>A0A5J5MWY8</accession>
<dbReference type="PANTHER" id="PTHR11143">
    <property type="entry name" value="60S RIBOSOMAL PROTEIN L26 FAMILY MEMBER"/>
    <property type="match status" value="1"/>
</dbReference>
<dbReference type="Proteomes" id="UP000326062">
    <property type="component" value="Chromosome 2"/>
</dbReference>
<dbReference type="SUPFAM" id="SSF50104">
    <property type="entry name" value="Translation proteins SH3-like domain"/>
    <property type="match status" value="1"/>
</dbReference>
<dbReference type="InterPro" id="IPR014722">
    <property type="entry name" value="Rib_uL2_dom2"/>
</dbReference>
<dbReference type="GO" id="GO:0003735">
    <property type="term" value="F:structural constituent of ribosome"/>
    <property type="evidence" value="ECO:0007669"/>
    <property type="project" value="InterPro"/>
</dbReference>
<dbReference type="InterPro" id="IPR005756">
    <property type="entry name" value="Ribosomal_uL24_euk/arc"/>
</dbReference>
<evidence type="ECO:0000313" key="4">
    <source>
        <dbReference type="EMBL" id="KAB0384768.1"/>
    </source>
</evidence>
<dbReference type="GO" id="GO:0031090">
    <property type="term" value="C:organelle membrane"/>
    <property type="evidence" value="ECO:0007669"/>
    <property type="project" value="UniProtKB-ARBA"/>
</dbReference>
<evidence type="ECO:0000313" key="5">
    <source>
        <dbReference type="Proteomes" id="UP000326062"/>
    </source>
</evidence>
<proteinExistence type="inferred from homology"/>
<dbReference type="InterPro" id="IPR008991">
    <property type="entry name" value="Translation_prot_SH3-like_sf"/>
</dbReference>
<dbReference type="EMBL" id="VCEB01000002">
    <property type="protein sequence ID" value="KAB0384768.1"/>
    <property type="molecule type" value="Genomic_DNA"/>
</dbReference>
<comment type="caution">
    <text evidence="4">The sequence shown here is derived from an EMBL/GenBank/DDBJ whole genome shotgun (WGS) entry which is preliminary data.</text>
</comment>
<keyword evidence="5" id="KW-1185">Reference proteome</keyword>
<gene>
    <name evidence="4" type="ORF">FD755_006685</name>
</gene>
<name>A0A5J5MWY8_MUNRE</name>
<sequence>MKFNPFVTSYRRHYKEQQIGKVVQAYRKKYTIYTEQVQWEKANGRTVHVGIQPSKVVITKGVYQQIYS</sequence>
<reference evidence="4 5" key="1">
    <citation type="submission" date="2019-06" db="EMBL/GenBank/DDBJ databases">
        <title>Discovery of a novel chromosome fission-fusion reversal in muntjac.</title>
        <authorList>
            <person name="Mudd A.B."/>
            <person name="Bredeson J.V."/>
            <person name="Baum R."/>
            <person name="Hockemeyer D."/>
            <person name="Rokhsar D.S."/>
        </authorList>
    </citation>
    <scope>NUCLEOTIDE SEQUENCE [LARGE SCALE GENOMIC DNA]</scope>
    <source>
        <strain evidence="4">UCam_UCB_Mr</strain>
        <tissue evidence="4">Fibroblast cell line</tissue>
    </source>
</reference>